<feature type="transmembrane region" description="Helical" evidence="1">
    <location>
        <begin position="201"/>
        <end position="221"/>
    </location>
</feature>
<feature type="transmembrane region" description="Helical" evidence="1">
    <location>
        <begin position="144"/>
        <end position="161"/>
    </location>
</feature>
<accession>A0A6H1Q272</accession>
<dbReference type="Pfam" id="PF00892">
    <property type="entry name" value="EamA"/>
    <property type="match status" value="2"/>
</dbReference>
<feature type="transmembrane region" description="Helical" evidence="1">
    <location>
        <begin position="173"/>
        <end position="195"/>
    </location>
</feature>
<keyword evidence="1" id="KW-0812">Transmembrane</keyword>
<dbReference type="KEGG" id="peg:E5R92_00925"/>
<dbReference type="PANTHER" id="PTHR22911">
    <property type="entry name" value="ACYL-MALONYL CONDENSING ENZYME-RELATED"/>
    <property type="match status" value="1"/>
</dbReference>
<organism evidence="3 4">
    <name type="scientific">Candidatus Pelagibacter giovannonii</name>
    <dbReference type="NCBI Taxonomy" id="2563896"/>
    <lineage>
        <taxon>Bacteria</taxon>
        <taxon>Pseudomonadati</taxon>
        <taxon>Pseudomonadota</taxon>
        <taxon>Alphaproteobacteria</taxon>
        <taxon>Candidatus Pelagibacterales</taxon>
        <taxon>Candidatus Pelagibacteraceae</taxon>
        <taxon>Candidatus Pelagibacter</taxon>
    </lineage>
</organism>
<feature type="transmembrane region" description="Helical" evidence="1">
    <location>
        <begin position="256"/>
        <end position="273"/>
    </location>
</feature>
<proteinExistence type="predicted"/>
<dbReference type="Proteomes" id="UP000501094">
    <property type="component" value="Chromosome"/>
</dbReference>
<keyword evidence="4" id="KW-1185">Reference proteome</keyword>
<dbReference type="PANTHER" id="PTHR22911:SF103">
    <property type="entry name" value="BLR2811 PROTEIN"/>
    <property type="match status" value="1"/>
</dbReference>
<dbReference type="GO" id="GO:0016020">
    <property type="term" value="C:membrane"/>
    <property type="evidence" value="ECO:0007669"/>
    <property type="project" value="InterPro"/>
</dbReference>
<dbReference type="RefSeq" id="WP_168606250.1">
    <property type="nucleotide sequence ID" value="NZ_CP038852.1"/>
</dbReference>
<dbReference type="InterPro" id="IPR037185">
    <property type="entry name" value="EmrE-like"/>
</dbReference>
<evidence type="ECO:0000313" key="3">
    <source>
        <dbReference type="EMBL" id="QIZ20355.1"/>
    </source>
</evidence>
<protein>
    <submittedName>
        <fullName evidence="3">DMT family transporter</fullName>
    </submittedName>
</protein>
<gene>
    <name evidence="3" type="ORF">E5R92_00925</name>
</gene>
<dbReference type="InterPro" id="IPR000620">
    <property type="entry name" value="EamA_dom"/>
</dbReference>
<feature type="transmembrane region" description="Helical" evidence="1">
    <location>
        <begin position="93"/>
        <end position="111"/>
    </location>
</feature>
<feature type="domain" description="EamA" evidence="2">
    <location>
        <begin position="144"/>
        <end position="272"/>
    </location>
</feature>
<feature type="transmembrane region" description="Helical" evidence="1">
    <location>
        <begin position="36"/>
        <end position="54"/>
    </location>
</feature>
<evidence type="ECO:0000256" key="1">
    <source>
        <dbReference type="SAM" id="Phobius"/>
    </source>
</evidence>
<dbReference type="EMBL" id="CP038852">
    <property type="protein sequence ID" value="QIZ20355.1"/>
    <property type="molecule type" value="Genomic_DNA"/>
</dbReference>
<dbReference type="SUPFAM" id="SSF103481">
    <property type="entry name" value="Multidrug resistance efflux transporter EmrE"/>
    <property type="match status" value="2"/>
</dbReference>
<feature type="transmembrane region" description="Helical" evidence="1">
    <location>
        <begin position="66"/>
        <end position="87"/>
    </location>
</feature>
<keyword evidence="1" id="KW-1133">Transmembrane helix</keyword>
<feature type="transmembrane region" description="Helical" evidence="1">
    <location>
        <begin position="120"/>
        <end position="138"/>
    </location>
</feature>
<sequence length="282" mass="31521">MKAIIFNLLAWVMLPIMDGFAKYLSADMPVLQITWARYFFTVAFTLPIMFFFYNKQLVWTDKPKLQILRGLILLCANICFFYAISVISLAKALTLAFVAPLIVTAFSPILLGEKVGIRRWTAVIIGFIGSLVVIRPGFVEINLASLAALGTGIMYGFYLIITRKLSTSDNPLLTLLLTGLVGLVAVSGLMPFVWINPSVSQWSMMASIGVFACIGHLFLILSLKYADASKLAPFSYFEIITNIIIGYYFFSDFPDNWTFLGLSIIIMSGIYISRRESYIKSN</sequence>
<feature type="transmembrane region" description="Helical" evidence="1">
    <location>
        <begin position="233"/>
        <end position="250"/>
    </location>
</feature>
<reference evidence="3 4" key="1">
    <citation type="journal article" date="2020" name="Nat. Microbiol.">
        <title>Lysogenic host-virus interactions in SAR11 marine bacteria.</title>
        <authorList>
            <person name="Morris R.M."/>
            <person name="Cain K.R."/>
            <person name="Hvorecny K.L."/>
            <person name="Kollman J.M."/>
        </authorList>
    </citation>
    <scope>NUCLEOTIDE SEQUENCE [LARGE SCALE GENOMIC DNA]</scope>
    <source>
        <strain evidence="3 4">NP1</strain>
    </source>
</reference>
<dbReference type="AlphaFoldDB" id="A0A6H1Q272"/>
<name>A0A6H1Q272_9PROT</name>
<keyword evidence="1" id="KW-0472">Membrane</keyword>
<feature type="domain" description="EamA" evidence="2">
    <location>
        <begin position="2"/>
        <end position="134"/>
    </location>
</feature>
<evidence type="ECO:0000259" key="2">
    <source>
        <dbReference type="Pfam" id="PF00892"/>
    </source>
</evidence>
<evidence type="ECO:0000313" key="4">
    <source>
        <dbReference type="Proteomes" id="UP000501094"/>
    </source>
</evidence>